<evidence type="ECO:0000313" key="3">
    <source>
        <dbReference type="Proteomes" id="UP000326837"/>
    </source>
</evidence>
<keyword evidence="3" id="KW-1185">Reference proteome</keyword>
<accession>A0A5K7X1A8</accession>
<feature type="region of interest" description="Disordered" evidence="1">
    <location>
        <begin position="1"/>
        <end position="22"/>
    </location>
</feature>
<reference evidence="3" key="1">
    <citation type="submission" date="2019-10" db="EMBL/GenBank/DDBJ databases">
        <title>Lacipirellula parvula gen. nov., sp. nov., representing a lineage of planctomycetes widespread in freshwater anoxic habitats, and description of the family Lacipirellulaceae.</title>
        <authorList>
            <person name="Dedysh S.N."/>
            <person name="Kulichevskaya I.S."/>
            <person name="Beletsky A.V."/>
            <person name="Rakitin A.L."/>
            <person name="Mardanov A.V."/>
            <person name="Ivanova A.A."/>
            <person name="Saltykova V.X."/>
            <person name="Rijpstra W.I.C."/>
            <person name="Sinninghe Damste J.S."/>
            <person name="Ravin N.V."/>
        </authorList>
    </citation>
    <scope>NUCLEOTIDE SEQUENCE [LARGE SCALE GENOMIC DNA]</scope>
    <source>
        <strain evidence="3">PX69</strain>
    </source>
</reference>
<name>A0A5K7X1A8_9BACT</name>
<protein>
    <submittedName>
        <fullName evidence="2">Uncharacterized protein</fullName>
    </submittedName>
</protein>
<feature type="compositionally biased region" description="Low complexity" evidence="1">
    <location>
        <begin position="1"/>
        <end position="16"/>
    </location>
</feature>
<sequence length="75" mass="7927">MKRRTAGAAAAVGGVSDADDGRRFTSLMRGRTVPQQPLAAQRFARPLPLHVASNATLKHDTTSQSQSPQQVTANA</sequence>
<evidence type="ECO:0000256" key="1">
    <source>
        <dbReference type="SAM" id="MobiDB-lite"/>
    </source>
</evidence>
<feature type="compositionally biased region" description="Low complexity" evidence="1">
    <location>
        <begin position="62"/>
        <end position="75"/>
    </location>
</feature>
<dbReference type="AlphaFoldDB" id="A0A5K7X1A8"/>
<dbReference type="Proteomes" id="UP000326837">
    <property type="component" value="Chromosome"/>
</dbReference>
<dbReference type="KEGG" id="lpav:PLANPX_0036"/>
<evidence type="ECO:0000313" key="2">
    <source>
        <dbReference type="EMBL" id="BBO30424.1"/>
    </source>
</evidence>
<dbReference type="EMBL" id="AP021861">
    <property type="protein sequence ID" value="BBO30424.1"/>
    <property type="molecule type" value="Genomic_DNA"/>
</dbReference>
<gene>
    <name evidence="2" type="ORF">PLANPX_0036</name>
</gene>
<feature type="region of interest" description="Disordered" evidence="1">
    <location>
        <begin position="52"/>
        <end position="75"/>
    </location>
</feature>
<organism evidence="2 3">
    <name type="scientific">Lacipirellula parvula</name>
    <dbReference type="NCBI Taxonomy" id="2650471"/>
    <lineage>
        <taxon>Bacteria</taxon>
        <taxon>Pseudomonadati</taxon>
        <taxon>Planctomycetota</taxon>
        <taxon>Planctomycetia</taxon>
        <taxon>Pirellulales</taxon>
        <taxon>Lacipirellulaceae</taxon>
        <taxon>Lacipirellula</taxon>
    </lineage>
</organism>
<proteinExistence type="predicted"/>